<evidence type="ECO:0000313" key="2">
    <source>
        <dbReference type="Proteomes" id="UP001143307"/>
    </source>
</evidence>
<proteinExistence type="predicted"/>
<keyword evidence="2" id="KW-1185">Reference proteome</keyword>
<sequence>MTTIVNINTADAPTLAAGLYGIGTSRAEDIVRYREEFGAFTTLDQLTEVKGVGKSTLEKNRARITLE</sequence>
<accession>A0ABT3SRU9</accession>
<name>A0ABT3SRU9_9GAMM</name>
<organism evidence="1 2">
    <name type="scientific">Candidatus Seongchinamella marina</name>
    <dbReference type="NCBI Taxonomy" id="2518990"/>
    <lineage>
        <taxon>Bacteria</taxon>
        <taxon>Pseudomonadati</taxon>
        <taxon>Pseudomonadota</taxon>
        <taxon>Gammaproteobacteria</taxon>
        <taxon>Cellvibrionales</taxon>
        <taxon>Halieaceae</taxon>
        <taxon>Seongchinamella</taxon>
    </lineage>
</organism>
<dbReference type="SUPFAM" id="SSF47781">
    <property type="entry name" value="RuvA domain 2-like"/>
    <property type="match status" value="1"/>
</dbReference>
<reference evidence="1" key="1">
    <citation type="submission" date="2019-02" db="EMBL/GenBank/DDBJ databases">
        <authorList>
            <person name="Li S.-H."/>
        </authorList>
    </citation>
    <scope>NUCLEOTIDE SEQUENCE</scope>
    <source>
        <strain evidence="1">IMCC8485</strain>
    </source>
</reference>
<dbReference type="Pfam" id="PF12836">
    <property type="entry name" value="HHH_3"/>
    <property type="match status" value="1"/>
</dbReference>
<dbReference type="PANTHER" id="PTHR21180">
    <property type="entry name" value="ENDONUCLEASE/EXONUCLEASE/PHOSPHATASE FAMILY DOMAIN-CONTAINING PROTEIN 1"/>
    <property type="match status" value="1"/>
</dbReference>
<dbReference type="InterPro" id="IPR004509">
    <property type="entry name" value="Competence_ComEA_HhH"/>
</dbReference>
<dbReference type="EMBL" id="SHNP01000001">
    <property type="protein sequence ID" value="MCX2972703.1"/>
    <property type="molecule type" value="Genomic_DNA"/>
</dbReference>
<gene>
    <name evidence="1" type="ORF">EYC87_03760</name>
</gene>
<dbReference type="PANTHER" id="PTHR21180:SF32">
    <property type="entry name" value="ENDONUCLEASE_EXONUCLEASE_PHOSPHATASE FAMILY DOMAIN-CONTAINING PROTEIN 1"/>
    <property type="match status" value="1"/>
</dbReference>
<dbReference type="NCBIfam" id="TIGR00426">
    <property type="entry name" value="competence protein ComEA helix-hairpin-helix repeat region"/>
    <property type="match status" value="1"/>
</dbReference>
<evidence type="ECO:0000313" key="1">
    <source>
        <dbReference type="EMBL" id="MCX2972703.1"/>
    </source>
</evidence>
<dbReference type="InterPro" id="IPR010994">
    <property type="entry name" value="RuvA_2-like"/>
</dbReference>
<dbReference type="Proteomes" id="UP001143307">
    <property type="component" value="Unassembled WGS sequence"/>
</dbReference>
<dbReference type="Gene3D" id="1.10.150.280">
    <property type="entry name" value="AF1531-like domain"/>
    <property type="match status" value="1"/>
</dbReference>
<comment type="caution">
    <text evidence="1">The sequence shown here is derived from an EMBL/GenBank/DDBJ whole genome shotgun (WGS) entry which is preliminary data.</text>
</comment>
<protein>
    <submittedName>
        <fullName evidence="1">Helix-hairpin-helix domain-containing protein</fullName>
    </submittedName>
</protein>
<dbReference type="InterPro" id="IPR051675">
    <property type="entry name" value="Endo/Exo/Phosphatase_dom_1"/>
</dbReference>